<protein>
    <recommendedName>
        <fullName evidence="10">Myocilin</fullName>
    </recommendedName>
</protein>
<organism evidence="33 34">
    <name type="scientific">Leptobrachium leishanense</name>
    <name type="common">Leishan spiny toad</name>
    <dbReference type="NCBI Taxonomy" id="445787"/>
    <lineage>
        <taxon>Eukaryota</taxon>
        <taxon>Metazoa</taxon>
        <taxon>Chordata</taxon>
        <taxon>Craniata</taxon>
        <taxon>Vertebrata</taxon>
        <taxon>Euteleostomi</taxon>
        <taxon>Amphibia</taxon>
        <taxon>Batrachia</taxon>
        <taxon>Anura</taxon>
        <taxon>Pelobatoidea</taxon>
        <taxon>Megophryidae</taxon>
        <taxon>Leptobrachium</taxon>
    </lineage>
</organism>
<dbReference type="GO" id="GO:0005615">
    <property type="term" value="C:extracellular space"/>
    <property type="evidence" value="ECO:0007669"/>
    <property type="project" value="TreeGrafter"/>
</dbReference>
<evidence type="ECO:0000256" key="17">
    <source>
        <dbReference type="ARBA" id="ARBA00022824"/>
    </source>
</evidence>
<dbReference type="AlphaFoldDB" id="A0A8C5W835"/>
<keyword evidence="25" id="KW-1015">Disulfide bond</keyword>
<evidence type="ECO:0000256" key="13">
    <source>
        <dbReference type="ARBA" id="ARBA00022723"/>
    </source>
</evidence>
<dbReference type="PROSITE" id="PS51132">
    <property type="entry name" value="OLF"/>
    <property type="match status" value="1"/>
</dbReference>
<evidence type="ECO:0000256" key="21">
    <source>
        <dbReference type="ARBA" id="ARBA00023069"/>
    </source>
</evidence>
<feature type="transmembrane region" description="Helical" evidence="31">
    <location>
        <begin position="12"/>
        <end position="33"/>
    </location>
</feature>
<dbReference type="InterPro" id="IPR003112">
    <property type="entry name" value="Olfac-like_dom"/>
</dbReference>
<keyword evidence="31" id="KW-0812">Transmembrane</keyword>
<keyword evidence="34" id="KW-1185">Reference proteome</keyword>
<dbReference type="OrthoDB" id="8626508at2759"/>
<evidence type="ECO:0000256" key="30">
    <source>
        <dbReference type="SAM" id="Coils"/>
    </source>
</evidence>
<keyword evidence="17" id="KW-0256">Endoplasmic reticulum</keyword>
<dbReference type="PANTHER" id="PTHR23192:SF33">
    <property type="entry name" value="MYOCILIN"/>
    <property type="match status" value="1"/>
</dbReference>
<dbReference type="SMART" id="SM00284">
    <property type="entry name" value="OLF"/>
    <property type="match status" value="1"/>
</dbReference>
<keyword evidence="21" id="KW-0969">Cilium</keyword>
<dbReference type="Pfam" id="PF02191">
    <property type="entry name" value="OLF"/>
    <property type="match status" value="1"/>
</dbReference>
<evidence type="ECO:0000256" key="14">
    <source>
        <dbReference type="ARBA" id="ARBA00022729"/>
    </source>
</evidence>
<evidence type="ECO:0000256" key="18">
    <source>
        <dbReference type="ARBA" id="ARBA00022837"/>
    </source>
</evidence>
<evidence type="ECO:0000256" key="22">
    <source>
        <dbReference type="ARBA" id="ARBA00023128"/>
    </source>
</evidence>
<feature type="coiled-coil region" evidence="30">
    <location>
        <begin position="120"/>
        <end position="175"/>
    </location>
</feature>
<comment type="caution">
    <text evidence="29">Lacks conserved residue(s) required for the propagation of feature annotation.</text>
</comment>
<evidence type="ECO:0000256" key="7">
    <source>
        <dbReference type="ARBA" id="ARBA00004550"/>
    </source>
</evidence>
<dbReference type="GO" id="GO:0005791">
    <property type="term" value="C:rough endoplasmic reticulum"/>
    <property type="evidence" value="ECO:0007669"/>
    <property type="project" value="UniProtKB-SubCell"/>
</dbReference>
<dbReference type="GO" id="GO:0005758">
    <property type="term" value="C:mitochondrial intermembrane space"/>
    <property type="evidence" value="ECO:0007669"/>
    <property type="project" value="UniProtKB-SubCell"/>
</dbReference>
<dbReference type="GO" id="GO:0046872">
    <property type="term" value="F:metal ion binding"/>
    <property type="evidence" value="ECO:0007669"/>
    <property type="project" value="UniProtKB-KW"/>
</dbReference>
<keyword evidence="15" id="KW-1000">Mitochondrion outer membrane</keyword>
<keyword evidence="31" id="KW-1133">Transmembrane helix</keyword>
<keyword evidence="23 31" id="KW-0472">Membrane</keyword>
<keyword evidence="22" id="KW-0496">Mitochondrion</keyword>
<evidence type="ECO:0000256" key="12">
    <source>
        <dbReference type="ARBA" id="ARBA00022530"/>
    </source>
</evidence>
<accession>A0A8C5W835</accession>
<evidence type="ECO:0000256" key="9">
    <source>
        <dbReference type="ARBA" id="ARBA00004569"/>
    </source>
</evidence>
<gene>
    <name evidence="33" type="primary">MYOC</name>
</gene>
<keyword evidence="12" id="KW-0272">Extracellular matrix</keyword>
<dbReference type="GO" id="GO:0005743">
    <property type="term" value="C:mitochondrial inner membrane"/>
    <property type="evidence" value="ECO:0007669"/>
    <property type="project" value="UniProtKB-SubCell"/>
</dbReference>
<evidence type="ECO:0000256" key="4">
    <source>
        <dbReference type="ARBA" id="ARBA00004427"/>
    </source>
</evidence>
<keyword evidence="13" id="KW-0479">Metal-binding</keyword>
<evidence type="ECO:0000259" key="32">
    <source>
        <dbReference type="PROSITE" id="PS51132"/>
    </source>
</evidence>
<keyword evidence="27" id="KW-0449">Lipoprotein</keyword>
<evidence type="ECO:0000256" key="5">
    <source>
        <dbReference type="ARBA" id="ARBA00004498"/>
    </source>
</evidence>
<reference evidence="33" key="1">
    <citation type="submission" date="2025-08" db="UniProtKB">
        <authorList>
            <consortium name="Ensembl"/>
        </authorList>
    </citation>
    <scope>IDENTIFICATION</scope>
</reference>
<keyword evidence="16" id="KW-0999">Mitochondrion inner membrane</keyword>
<evidence type="ECO:0000256" key="11">
    <source>
        <dbReference type="ARBA" id="ARBA00022525"/>
    </source>
</evidence>
<evidence type="ECO:0000256" key="20">
    <source>
        <dbReference type="ARBA" id="ARBA00023054"/>
    </source>
</evidence>
<dbReference type="GO" id="GO:0007165">
    <property type="term" value="P:signal transduction"/>
    <property type="evidence" value="ECO:0007669"/>
    <property type="project" value="TreeGrafter"/>
</dbReference>
<dbReference type="InterPro" id="IPR050605">
    <property type="entry name" value="Olfactomedin-like_domain"/>
</dbReference>
<proteinExistence type="predicted"/>
<keyword evidence="28" id="KW-0968">Cytoplasmic vesicle</keyword>
<name>A0A8C5W835_9ANUR</name>
<evidence type="ECO:0000256" key="1">
    <source>
        <dbReference type="ARBA" id="ARBA00004138"/>
    </source>
</evidence>
<evidence type="ECO:0000256" key="3">
    <source>
        <dbReference type="ARBA" id="ARBA00004294"/>
    </source>
</evidence>
<sequence>LESCVYFPSCDYINIKMGSVGLYVMLSLLIWMVHGSPQLRRANDRYGQCTYTFTVPSPKEGSCSEPREAMNAVQGLRVENAALRQLVDSVQTRVALLERVVNKILGGEASNPSTVGSQAGVNVQQELEKLRMEKDEWEGQRGSLEMAYSDLLKEKSSLEEDKQKMNDRLEKVLQGQCPKVDQVSRTRDQQMSSRQVSRWEADGVGYQELKSELTALPASRMIPESHCGELTWVGEPITFRKADSIAGKYGVWMKDPEPITPFTQDTIWRINTVGADIRQVMEYETTEQLSKGYPAKVYVLPRSMESNGAVVYKGSLYYQRRKSRILVKYDFNTETVAVQKELPNSGYHGKFPYSWGGYTDIDFAVDEMGLWVIYSTENLKGSIVISQLDPKTLDVKQSWETPIRKQSVANAFLICGTLYTVGSYSSSSTTVNFAFDTRTGVQRPVSVPFQNQYGYASMLDYNPTEKKIYGWDNYNMVAYDVRLSKM</sequence>
<evidence type="ECO:0000256" key="10">
    <source>
        <dbReference type="ARBA" id="ARBA00017216"/>
    </source>
</evidence>
<dbReference type="GeneTree" id="ENSGT00940000158561"/>
<dbReference type="GO" id="GO:0005741">
    <property type="term" value="C:mitochondrial outer membrane"/>
    <property type="evidence" value="ECO:0007669"/>
    <property type="project" value="UniProtKB-SubCell"/>
</dbReference>
<keyword evidence="19" id="KW-0333">Golgi apparatus</keyword>
<evidence type="ECO:0000256" key="26">
    <source>
        <dbReference type="ARBA" id="ARBA00023273"/>
    </source>
</evidence>
<evidence type="ECO:0000313" key="33">
    <source>
        <dbReference type="Ensembl" id="ENSLLEP00000023749.1"/>
    </source>
</evidence>
<evidence type="ECO:0000256" key="19">
    <source>
        <dbReference type="ARBA" id="ARBA00023034"/>
    </source>
</evidence>
<reference evidence="33" key="2">
    <citation type="submission" date="2025-09" db="UniProtKB">
        <authorList>
            <consortium name="Ensembl"/>
        </authorList>
    </citation>
    <scope>IDENTIFICATION</scope>
</reference>
<evidence type="ECO:0000256" key="29">
    <source>
        <dbReference type="PROSITE-ProRule" id="PRU00446"/>
    </source>
</evidence>
<dbReference type="Proteomes" id="UP000694569">
    <property type="component" value="Unplaced"/>
</dbReference>
<evidence type="ECO:0000256" key="8">
    <source>
        <dbReference type="ARBA" id="ARBA00004555"/>
    </source>
</evidence>
<dbReference type="GO" id="GO:0001649">
    <property type="term" value="P:osteoblast differentiation"/>
    <property type="evidence" value="ECO:0007669"/>
    <property type="project" value="TreeGrafter"/>
</dbReference>
<dbReference type="Ensembl" id="ENSLLET00000024657.1">
    <property type="protein sequence ID" value="ENSLLEP00000023749.1"/>
    <property type="gene ID" value="ENSLLEG00000014968.1"/>
</dbReference>
<dbReference type="GO" id="GO:0005794">
    <property type="term" value="C:Golgi apparatus"/>
    <property type="evidence" value="ECO:0007669"/>
    <property type="project" value="UniProtKB-SubCell"/>
</dbReference>
<keyword evidence="18" id="KW-0106">Calcium</keyword>
<comment type="subcellular location">
    <subcellularLocation>
        <location evidence="1">Cell projection</location>
        <location evidence="1">Cilium</location>
    </subcellularLocation>
    <subcellularLocation>
        <location evidence="6">Cytoplasmic vesicle</location>
    </subcellularLocation>
    <subcellularLocation>
        <location evidence="8">Golgi apparatus</location>
    </subcellularLocation>
    <subcellularLocation>
        <location evidence="2">Mitochondrion inner membrane</location>
    </subcellularLocation>
    <subcellularLocation>
        <location evidence="9">Mitochondrion intermembrane space</location>
    </subcellularLocation>
    <subcellularLocation>
        <location evidence="3">Mitochondrion outer membrane</location>
    </subcellularLocation>
    <subcellularLocation>
        <location evidence="4">Rough endoplasmic reticulum</location>
    </subcellularLocation>
    <subcellularLocation>
        <location evidence="7">Secreted</location>
        <location evidence="7">Extracellular exosome</location>
    </subcellularLocation>
    <subcellularLocation>
        <location evidence="5">Secreted</location>
        <location evidence="5">Extracellular space</location>
        <location evidence="5">Extracellular matrix</location>
    </subcellularLocation>
</comment>
<evidence type="ECO:0000256" key="2">
    <source>
        <dbReference type="ARBA" id="ARBA00004273"/>
    </source>
</evidence>
<evidence type="ECO:0000256" key="31">
    <source>
        <dbReference type="SAM" id="Phobius"/>
    </source>
</evidence>
<evidence type="ECO:0000256" key="15">
    <source>
        <dbReference type="ARBA" id="ARBA00022787"/>
    </source>
</evidence>
<keyword evidence="14" id="KW-0732">Signal</keyword>
<dbReference type="GO" id="GO:0031410">
    <property type="term" value="C:cytoplasmic vesicle"/>
    <property type="evidence" value="ECO:0007669"/>
    <property type="project" value="UniProtKB-SubCell"/>
</dbReference>
<dbReference type="GO" id="GO:0005929">
    <property type="term" value="C:cilium"/>
    <property type="evidence" value="ECO:0007669"/>
    <property type="project" value="UniProtKB-SubCell"/>
</dbReference>
<evidence type="ECO:0000256" key="24">
    <source>
        <dbReference type="ARBA" id="ARBA00023139"/>
    </source>
</evidence>
<evidence type="ECO:0000256" key="16">
    <source>
        <dbReference type="ARBA" id="ARBA00022792"/>
    </source>
</evidence>
<feature type="domain" description="Olfactomedin-like" evidence="32">
    <location>
        <begin position="226"/>
        <end position="485"/>
    </location>
</feature>
<evidence type="ECO:0000256" key="27">
    <source>
        <dbReference type="ARBA" id="ARBA00023288"/>
    </source>
</evidence>
<dbReference type="PANTHER" id="PTHR23192">
    <property type="entry name" value="OLFACTOMEDIN-RELATED"/>
    <property type="match status" value="1"/>
</dbReference>
<evidence type="ECO:0000256" key="23">
    <source>
        <dbReference type="ARBA" id="ARBA00023136"/>
    </source>
</evidence>
<evidence type="ECO:0000256" key="25">
    <source>
        <dbReference type="ARBA" id="ARBA00023157"/>
    </source>
</evidence>
<evidence type="ECO:0000313" key="34">
    <source>
        <dbReference type="Proteomes" id="UP000694569"/>
    </source>
</evidence>
<evidence type="ECO:0000256" key="6">
    <source>
        <dbReference type="ARBA" id="ARBA00004541"/>
    </source>
</evidence>
<evidence type="ECO:0000256" key="28">
    <source>
        <dbReference type="ARBA" id="ARBA00023329"/>
    </source>
</evidence>
<keyword evidence="11" id="KW-0964">Secreted</keyword>
<keyword evidence="24" id="KW-0564">Palmitate</keyword>
<keyword evidence="20 30" id="KW-0175">Coiled coil</keyword>
<dbReference type="GO" id="GO:0030237">
    <property type="term" value="P:female sex determination"/>
    <property type="evidence" value="ECO:0007669"/>
    <property type="project" value="Ensembl"/>
</dbReference>
<keyword evidence="26" id="KW-0966">Cell projection</keyword>